<evidence type="ECO:0000313" key="2">
    <source>
        <dbReference type="Proteomes" id="UP000001548"/>
    </source>
</evidence>
<dbReference type="VEuPathDB" id="GiardiaDB:GL50803_14922"/>
<sequence length="481" mass="52954">MSSMEAEHKGYQRRFATTFWGITDLQAMKDMGYCVCGEREGATRLMLGGIEDAPSPETLAGVAAYLSREALVALKGSHCSKQGTVCKVRFTGTCTQVFCCCRAIADALISIQRKLFYNNARLTLNQQRDATKQGTEELSLAALHGSKLLLSSAIGSERLFPAIHQLQCVTDNLQFTLDSLRSVAISIEATSHDQELSIYGISKADTLVSTDIQLLAFNLYRNTTDSAIQAYTNALIEAAKLLETVFQYAKLVISPYRLIWNGVAIVATQDLWSNTCKKLTDLLNHTLNGSFTGSIVKYDRQHIFNAHGSLNNVLGNIYAARTLPLYEVELGLDEELEEHQVGVSSIECLAILNAVADQDQRDTESMEELVADLWEYCESITIKGAIISIAFSGESPALTGFLNEESGAWVSFSGLELEVSPCPWKGVLIVQLKPEYLQILQEGLNRASYKGRTLYAIRIMCPSELVEHPQSTQTDDEGSTI</sequence>
<dbReference type="OMA" id="DLWEYCE"/>
<dbReference type="HOGENOM" id="CLU_567971_0_0_1"/>
<comment type="caution">
    <text evidence="1">The sequence shown here is derived from an EMBL/GenBank/DDBJ whole genome shotgun (WGS) entry which is preliminary data.</text>
</comment>
<reference evidence="1 2" key="1">
    <citation type="journal article" date="2007" name="Science">
        <title>Genomic minimalism in the early diverging intestinal parasite Giardia lamblia.</title>
        <authorList>
            <person name="Morrison H.G."/>
            <person name="McArthur A.G."/>
            <person name="Gillin F.D."/>
            <person name="Aley S.B."/>
            <person name="Adam R.D."/>
            <person name="Olsen G.J."/>
            <person name="Best A.A."/>
            <person name="Cande W.Z."/>
            <person name="Chen F."/>
            <person name="Cipriano M.J."/>
            <person name="Davids B.J."/>
            <person name="Dawson S.C."/>
            <person name="Elmendorf H.G."/>
            <person name="Hehl A.B."/>
            <person name="Holder M.E."/>
            <person name="Huse S.M."/>
            <person name="Kim U.U."/>
            <person name="Lasek-Nesselquist E."/>
            <person name="Manning G."/>
            <person name="Nigam A."/>
            <person name="Nixon J.E."/>
            <person name="Palm D."/>
            <person name="Passamaneck N.E."/>
            <person name="Prabhu A."/>
            <person name="Reich C.I."/>
            <person name="Reiner D.S."/>
            <person name="Samuelson J."/>
            <person name="Svard S.G."/>
            <person name="Sogin M.L."/>
        </authorList>
    </citation>
    <scope>NUCLEOTIDE SEQUENCE [LARGE SCALE GENOMIC DNA]</scope>
    <source>
        <strain evidence="1 2">WB C6</strain>
    </source>
</reference>
<accession>D3KGV9</accession>
<keyword evidence="2" id="KW-1185">Reference proteome</keyword>
<proteinExistence type="predicted"/>
<dbReference type="EMBL" id="AACB03000001">
    <property type="protein sequence ID" value="KAE8305256.1"/>
    <property type="molecule type" value="Genomic_DNA"/>
</dbReference>
<dbReference type="Proteomes" id="UP000001548">
    <property type="component" value="Unassembled WGS sequence"/>
</dbReference>
<dbReference type="AlphaFoldDB" id="D3KGV9"/>
<protein>
    <submittedName>
        <fullName evidence="1">Uncharacterized protein</fullName>
    </submittedName>
</protein>
<name>D3KGV9_GIAIC</name>
<organism evidence="1 2">
    <name type="scientific">Giardia intestinalis (strain ATCC 50803 / WB clone C6)</name>
    <name type="common">Giardia lamblia</name>
    <dbReference type="NCBI Taxonomy" id="184922"/>
    <lineage>
        <taxon>Eukaryota</taxon>
        <taxon>Metamonada</taxon>
        <taxon>Diplomonadida</taxon>
        <taxon>Hexamitidae</taxon>
        <taxon>Giardiinae</taxon>
        <taxon>Giardia</taxon>
    </lineage>
</organism>
<gene>
    <name evidence="1" type="ORF">GL50803_0014922</name>
</gene>
<evidence type="ECO:0000313" key="1">
    <source>
        <dbReference type="EMBL" id="KAE8305256.1"/>
    </source>
</evidence>